<organism evidence="5 6">
    <name type="scientific">Aliterella atlantica CENA595</name>
    <dbReference type="NCBI Taxonomy" id="1618023"/>
    <lineage>
        <taxon>Bacteria</taxon>
        <taxon>Bacillati</taxon>
        <taxon>Cyanobacteriota</taxon>
        <taxon>Cyanophyceae</taxon>
        <taxon>Chroococcidiopsidales</taxon>
        <taxon>Aliterellaceae</taxon>
        <taxon>Aliterella</taxon>
    </lineage>
</organism>
<dbReference type="InterPro" id="IPR053537">
    <property type="entry name" value="DNA-guanine_TGase"/>
</dbReference>
<dbReference type="OrthoDB" id="233198at2"/>
<evidence type="ECO:0000259" key="4">
    <source>
        <dbReference type="Pfam" id="PF21818"/>
    </source>
</evidence>
<dbReference type="GO" id="GO:0016740">
    <property type="term" value="F:transferase activity"/>
    <property type="evidence" value="ECO:0007669"/>
    <property type="project" value="UniProtKB-KW"/>
</dbReference>
<keyword evidence="1" id="KW-0819">tRNA processing</keyword>
<comment type="caution">
    <text evidence="5">The sequence shown here is derived from an EMBL/GenBank/DDBJ whole genome shotgun (WGS) entry which is preliminary data.</text>
</comment>
<sequence length="671" mass="76520">MNKLRTLVITSCTGKKKFKAFNQLSIVDFQDSDLLALREAELASAKCSAADMYIGMQHCTMMAGVNALRQAFGTEVVDVMILSAGYGLIPEHQIIVPYEVSFNTMKASDIDKWASFLKIHEDFERAIAKYDLIFIMLGKNYLRSIQFPINTCDKQSLIFLTSSASSNYIQGVTSKCFILPLSNTEAKKFSYSLVGLKGFLFKQFALAVVQKFHLLQKVYEQPDLFRQLVIPRSELPIIFTQRFGRSETDNIVPIPNIQPALNYHLGMKYFIPEWDDRIDPKYEFLDDIKTPNKNSYNDEIYAHQIFSPPNYDGILVSKIVFDKGKTKKLRILKEGIHKFIRYQGTMMGDCGAFGYIKEDTPPYTTEEILEYYSSCGFNYGVSIDHLIVGLFAQPGLREKRYQITINNAEDFIQKHSRGQYDFTPIGAVQGWNPESYSKAVKAYIEMGYDYIALGGLARARTTEIIQILQAIYPYINSNTRIHLFGVGRLNAIPIFRHLGVNSFDSASPLRKAWLDPVANYHSIKGNTYAAVRIPKVDDSGIRIKQIINAGVADKLTLQLLEQNALSFLRSFDKGKASLEDTLAALTAYDELLELPRNGIVNSLEQRRRTSKHTQMYKKLLEDKPWKDCNCPICQEIGVEVIIFRGNDRNRRRGFHNTHIFYKRFKDLLADG</sequence>
<dbReference type="STRING" id="1618023.UH38_06990"/>
<dbReference type="PATRIC" id="fig|1618023.3.peg.2888"/>
<evidence type="ECO:0000313" key="6">
    <source>
        <dbReference type="Proteomes" id="UP000032452"/>
    </source>
</evidence>
<name>A0A0D8ZUP5_9CYAN</name>
<accession>A0A0D8ZUP5</accession>
<keyword evidence="6" id="KW-1185">Reference proteome</keyword>
<dbReference type="Pfam" id="PF01702">
    <property type="entry name" value="TGT"/>
    <property type="match status" value="1"/>
</dbReference>
<dbReference type="NCBIfam" id="NF041059">
    <property type="entry name" value="DpdA"/>
    <property type="match status" value="1"/>
</dbReference>
<dbReference type="InterPro" id="IPR050076">
    <property type="entry name" value="ArchSynthase1/Queuine_TRR"/>
</dbReference>
<dbReference type="EMBL" id="JYON01000005">
    <property type="protein sequence ID" value="KJH72498.1"/>
    <property type="molecule type" value="Genomic_DNA"/>
</dbReference>
<dbReference type="RefSeq" id="WP_045053919.1">
    <property type="nucleotide sequence ID" value="NZ_CAWMDP010000032.1"/>
</dbReference>
<evidence type="ECO:0000256" key="1">
    <source>
        <dbReference type="ARBA" id="ARBA00022694"/>
    </source>
</evidence>
<evidence type="ECO:0000256" key="2">
    <source>
        <dbReference type="ARBA" id="ARBA00022785"/>
    </source>
</evidence>
<keyword evidence="5" id="KW-0808">Transferase</keyword>
<dbReference type="SUPFAM" id="SSF51713">
    <property type="entry name" value="tRNA-guanine transglycosylase"/>
    <property type="match status" value="1"/>
</dbReference>
<evidence type="ECO:0000313" key="5">
    <source>
        <dbReference type="EMBL" id="KJH72498.1"/>
    </source>
</evidence>
<dbReference type="PANTHER" id="PTHR46499:SF1">
    <property type="entry name" value="QUEUINE TRNA-RIBOSYLTRANSFERASE"/>
    <property type="match status" value="1"/>
</dbReference>
<dbReference type="Pfam" id="PF21818">
    <property type="entry name" value="DUF6884"/>
    <property type="match status" value="1"/>
</dbReference>
<dbReference type="InterPro" id="IPR002616">
    <property type="entry name" value="tRNA_ribo_trans-like"/>
</dbReference>
<dbReference type="AlphaFoldDB" id="A0A0D8ZUP5"/>
<dbReference type="Gene3D" id="3.20.20.105">
    <property type="entry name" value="Queuine tRNA-ribosyltransferase-like"/>
    <property type="match status" value="1"/>
</dbReference>
<dbReference type="InterPro" id="IPR049251">
    <property type="entry name" value="DUF6884"/>
</dbReference>
<keyword evidence="2" id="KW-0671">Queuosine biosynthesis</keyword>
<feature type="domain" description="tRNA-guanine(15) transglycosylase-like" evidence="3">
    <location>
        <begin position="332"/>
        <end position="512"/>
    </location>
</feature>
<dbReference type="GO" id="GO:0008616">
    <property type="term" value="P:tRNA queuosine(34) biosynthetic process"/>
    <property type="evidence" value="ECO:0007669"/>
    <property type="project" value="UniProtKB-KW"/>
</dbReference>
<evidence type="ECO:0000259" key="3">
    <source>
        <dbReference type="Pfam" id="PF01702"/>
    </source>
</evidence>
<protein>
    <submittedName>
        <fullName evidence="5">Queuine/archaeosine tRNA-ribosyltransferase</fullName>
    </submittedName>
</protein>
<gene>
    <name evidence="5" type="ORF">UH38_06990</name>
</gene>
<dbReference type="GO" id="GO:0005737">
    <property type="term" value="C:cytoplasm"/>
    <property type="evidence" value="ECO:0007669"/>
    <property type="project" value="TreeGrafter"/>
</dbReference>
<proteinExistence type="predicted"/>
<dbReference type="PANTHER" id="PTHR46499">
    <property type="entry name" value="QUEUINE TRNA-RIBOSYLTRANSFERASE"/>
    <property type="match status" value="1"/>
</dbReference>
<dbReference type="Proteomes" id="UP000032452">
    <property type="component" value="Unassembled WGS sequence"/>
</dbReference>
<reference evidence="5 6" key="1">
    <citation type="submission" date="2015-02" db="EMBL/GenBank/DDBJ databases">
        <title>Draft genome of a novel marine cyanobacterium (Chroococcales) isolated from South Atlantic Ocean.</title>
        <authorList>
            <person name="Rigonato J."/>
            <person name="Alvarenga D.O."/>
            <person name="Branco L.H."/>
            <person name="Varani A.M."/>
            <person name="Brandini F.P."/>
            <person name="Fiore M.F."/>
        </authorList>
    </citation>
    <scope>NUCLEOTIDE SEQUENCE [LARGE SCALE GENOMIC DNA]</scope>
    <source>
        <strain evidence="5 6">CENA595</strain>
    </source>
</reference>
<dbReference type="InterPro" id="IPR036511">
    <property type="entry name" value="TGT-like_sf"/>
</dbReference>
<feature type="domain" description="DUF6884" evidence="4">
    <location>
        <begin position="44"/>
        <end position="150"/>
    </location>
</feature>